<feature type="transmembrane region" description="Helical" evidence="7">
    <location>
        <begin position="67"/>
        <end position="86"/>
    </location>
</feature>
<reference evidence="9 10" key="1">
    <citation type="submission" date="2019-06" db="EMBL/GenBank/DDBJ databases">
        <title>Sequencing the genomes of 1000 actinobacteria strains.</title>
        <authorList>
            <person name="Klenk H.-P."/>
        </authorList>
    </citation>
    <scope>NUCLEOTIDE SEQUENCE [LARGE SCALE GENOMIC DNA]</scope>
    <source>
        <strain evidence="9 10">DSM 44826</strain>
    </source>
</reference>
<sequence>MRGGRFLLTSGLTAIAPTLWGSVYLVSEDWMPPDRPLLASTVRTLPAGLILLALTRQLPKGQWIWRALVLGALNIAAFNFLLFVAAERLPGGVAAMIMTVQPMIVLVLSVLFFKDRIRPPHLAACLLAVVGVALVVLKGRVALDGLGVAASLGASVCLAFGITLTKRWGRPAGVGLLSATGWQLAAGGLVSLPFMLGVEGLPGSVSGKNIAGFLYLILFGAVVSYALWFRGISMLPASAVSFLALCSPIVATVLGFVFRGETLSVPQLFGIAVILGAVLLMQPRPGRTPAPRPPIGPAADLRREPTANRAE</sequence>
<evidence type="ECO:0000256" key="7">
    <source>
        <dbReference type="SAM" id="Phobius"/>
    </source>
</evidence>
<keyword evidence="4 7" id="KW-1133">Transmembrane helix</keyword>
<evidence type="ECO:0000256" key="1">
    <source>
        <dbReference type="ARBA" id="ARBA00004141"/>
    </source>
</evidence>
<dbReference type="GO" id="GO:0016020">
    <property type="term" value="C:membrane"/>
    <property type="evidence" value="ECO:0007669"/>
    <property type="project" value="UniProtKB-SubCell"/>
</dbReference>
<evidence type="ECO:0000313" key="10">
    <source>
        <dbReference type="Proteomes" id="UP000317940"/>
    </source>
</evidence>
<feature type="transmembrane region" description="Helical" evidence="7">
    <location>
        <begin position="176"/>
        <end position="198"/>
    </location>
</feature>
<feature type="region of interest" description="Disordered" evidence="6">
    <location>
        <begin position="286"/>
        <end position="311"/>
    </location>
</feature>
<feature type="domain" description="EamA" evidence="8">
    <location>
        <begin position="13"/>
        <end position="136"/>
    </location>
</feature>
<keyword evidence="5 7" id="KW-0472">Membrane</keyword>
<gene>
    <name evidence="9" type="ORF">FHX73_113866</name>
</gene>
<comment type="subcellular location">
    <subcellularLocation>
        <location evidence="1">Membrane</location>
        <topology evidence="1">Multi-pass membrane protein</topology>
    </subcellularLocation>
</comment>
<organism evidence="9 10">
    <name type="scientific">Kitasatospora viridis</name>
    <dbReference type="NCBI Taxonomy" id="281105"/>
    <lineage>
        <taxon>Bacteria</taxon>
        <taxon>Bacillati</taxon>
        <taxon>Actinomycetota</taxon>
        <taxon>Actinomycetes</taxon>
        <taxon>Kitasatosporales</taxon>
        <taxon>Streptomycetaceae</taxon>
        <taxon>Kitasatospora</taxon>
    </lineage>
</organism>
<feature type="transmembrane region" description="Helical" evidence="7">
    <location>
        <begin position="92"/>
        <end position="113"/>
    </location>
</feature>
<feature type="transmembrane region" description="Helical" evidence="7">
    <location>
        <begin position="37"/>
        <end position="55"/>
    </location>
</feature>
<feature type="compositionally biased region" description="Pro residues" evidence="6">
    <location>
        <begin position="286"/>
        <end position="296"/>
    </location>
</feature>
<dbReference type="SUPFAM" id="SSF103481">
    <property type="entry name" value="Multidrug resistance efflux transporter EmrE"/>
    <property type="match status" value="2"/>
</dbReference>
<dbReference type="Gene3D" id="1.10.3730.20">
    <property type="match status" value="2"/>
</dbReference>
<keyword evidence="10" id="KW-1185">Reference proteome</keyword>
<dbReference type="InterPro" id="IPR037185">
    <property type="entry name" value="EmrE-like"/>
</dbReference>
<evidence type="ECO:0000256" key="6">
    <source>
        <dbReference type="SAM" id="MobiDB-lite"/>
    </source>
</evidence>
<accession>A0A561UKW7</accession>
<feature type="transmembrane region" description="Helical" evidence="7">
    <location>
        <begin position="120"/>
        <end position="139"/>
    </location>
</feature>
<evidence type="ECO:0000256" key="5">
    <source>
        <dbReference type="ARBA" id="ARBA00023136"/>
    </source>
</evidence>
<protein>
    <submittedName>
        <fullName evidence="9">Putative blue pigment (Indigoidine) exporter</fullName>
    </submittedName>
</protein>
<dbReference type="Proteomes" id="UP000317940">
    <property type="component" value="Unassembled WGS sequence"/>
</dbReference>
<comment type="caution">
    <text evidence="9">The sequence shown here is derived from an EMBL/GenBank/DDBJ whole genome shotgun (WGS) entry which is preliminary data.</text>
</comment>
<dbReference type="RefSeq" id="WP_145906167.1">
    <property type="nucleotide sequence ID" value="NZ_BAAAMZ010000026.1"/>
</dbReference>
<dbReference type="EMBL" id="VIWT01000001">
    <property type="protein sequence ID" value="TWG00002.1"/>
    <property type="molecule type" value="Genomic_DNA"/>
</dbReference>
<feature type="transmembrane region" description="Helical" evidence="7">
    <location>
        <begin position="240"/>
        <end position="258"/>
    </location>
</feature>
<feature type="compositionally biased region" description="Basic and acidic residues" evidence="6">
    <location>
        <begin position="300"/>
        <end position="311"/>
    </location>
</feature>
<evidence type="ECO:0000256" key="2">
    <source>
        <dbReference type="ARBA" id="ARBA00007362"/>
    </source>
</evidence>
<dbReference type="InterPro" id="IPR050638">
    <property type="entry name" value="AA-Vitamin_Transporters"/>
</dbReference>
<feature type="domain" description="EamA" evidence="8">
    <location>
        <begin position="146"/>
        <end position="281"/>
    </location>
</feature>
<proteinExistence type="inferred from homology"/>
<dbReference type="AlphaFoldDB" id="A0A561UKW7"/>
<feature type="transmembrane region" description="Helical" evidence="7">
    <location>
        <begin position="264"/>
        <end position="282"/>
    </location>
</feature>
<evidence type="ECO:0000256" key="3">
    <source>
        <dbReference type="ARBA" id="ARBA00022692"/>
    </source>
</evidence>
<name>A0A561UKW7_9ACTN</name>
<keyword evidence="3 7" id="KW-0812">Transmembrane</keyword>
<dbReference type="InterPro" id="IPR000620">
    <property type="entry name" value="EamA_dom"/>
</dbReference>
<evidence type="ECO:0000259" key="8">
    <source>
        <dbReference type="Pfam" id="PF00892"/>
    </source>
</evidence>
<dbReference type="PANTHER" id="PTHR32322">
    <property type="entry name" value="INNER MEMBRANE TRANSPORTER"/>
    <property type="match status" value="1"/>
</dbReference>
<dbReference type="PANTHER" id="PTHR32322:SF2">
    <property type="entry name" value="EAMA DOMAIN-CONTAINING PROTEIN"/>
    <property type="match status" value="1"/>
</dbReference>
<evidence type="ECO:0000256" key="4">
    <source>
        <dbReference type="ARBA" id="ARBA00022989"/>
    </source>
</evidence>
<dbReference type="Pfam" id="PF00892">
    <property type="entry name" value="EamA"/>
    <property type="match status" value="2"/>
</dbReference>
<comment type="similarity">
    <text evidence="2">Belongs to the EamA transporter family.</text>
</comment>
<feature type="transmembrane region" description="Helical" evidence="7">
    <location>
        <begin position="210"/>
        <end position="228"/>
    </location>
</feature>
<dbReference type="OrthoDB" id="5430053at2"/>
<feature type="transmembrane region" description="Helical" evidence="7">
    <location>
        <begin position="145"/>
        <end position="164"/>
    </location>
</feature>
<evidence type="ECO:0000313" key="9">
    <source>
        <dbReference type="EMBL" id="TWG00002.1"/>
    </source>
</evidence>